<evidence type="ECO:0000256" key="1">
    <source>
        <dbReference type="SAM" id="MobiDB-lite"/>
    </source>
</evidence>
<feature type="compositionally biased region" description="Low complexity" evidence="1">
    <location>
        <begin position="15"/>
        <end position="24"/>
    </location>
</feature>
<protein>
    <submittedName>
        <fullName evidence="2">Uncharacterized protein</fullName>
    </submittedName>
</protein>
<name>A0A0C3S244_PHLG1</name>
<organism evidence="2 3">
    <name type="scientific">Phlebiopsis gigantea (strain 11061_1 CR5-6)</name>
    <name type="common">White-rot fungus</name>
    <name type="synonym">Peniophora gigantea</name>
    <dbReference type="NCBI Taxonomy" id="745531"/>
    <lineage>
        <taxon>Eukaryota</taxon>
        <taxon>Fungi</taxon>
        <taxon>Dikarya</taxon>
        <taxon>Basidiomycota</taxon>
        <taxon>Agaricomycotina</taxon>
        <taxon>Agaricomycetes</taxon>
        <taxon>Polyporales</taxon>
        <taxon>Phanerochaetaceae</taxon>
        <taxon>Phlebiopsis</taxon>
    </lineage>
</organism>
<sequence>MSNPSLPPGHLQRLSVDSSSSSYATPPPSYLTVDPEETFFFNPMPISHIHGDVETHADNVENRASHIAGETQHETGTKQASHYDVEAGRVFEVRSPPATLREEHALGPRPVLATRSSEPIVTESPTQIGRTDLAAYSQSIATFHPANALQAGDGARAMPALIVERPGMHILDHVLITS</sequence>
<dbReference type="HOGENOM" id="CLU_1511125_0_0_1"/>
<keyword evidence="3" id="KW-1185">Reference proteome</keyword>
<proteinExistence type="predicted"/>
<accession>A0A0C3S244</accession>
<reference evidence="2 3" key="1">
    <citation type="journal article" date="2014" name="PLoS Genet.">
        <title>Analysis of the Phlebiopsis gigantea genome, transcriptome and secretome provides insight into its pioneer colonization strategies of wood.</title>
        <authorList>
            <person name="Hori C."/>
            <person name="Ishida T."/>
            <person name="Igarashi K."/>
            <person name="Samejima M."/>
            <person name="Suzuki H."/>
            <person name="Master E."/>
            <person name="Ferreira P."/>
            <person name="Ruiz-Duenas F.J."/>
            <person name="Held B."/>
            <person name="Canessa P."/>
            <person name="Larrondo L.F."/>
            <person name="Schmoll M."/>
            <person name="Druzhinina I.S."/>
            <person name="Kubicek C.P."/>
            <person name="Gaskell J.A."/>
            <person name="Kersten P."/>
            <person name="St John F."/>
            <person name="Glasner J."/>
            <person name="Sabat G."/>
            <person name="Splinter BonDurant S."/>
            <person name="Syed K."/>
            <person name="Yadav J."/>
            <person name="Mgbeahuruike A.C."/>
            <person name="Kovalchuk A."/>
            <person name="Asiegbu F.O."/>
            <person name="Lackner G."/>
            <person name="Hoffmeister D."/>
            <person name="Rencoret J."/>
            <person name="Gutierrez A."/>
            <person name="Sun H."/>
            <person name="Lindquist E."/>
            <person name="Barry K."/>
            <person name="Riley R."/>
            <person name="Grigoriev I.V."/>
            <person name="Henrissat B."/>
            <person name="Kues U."/>
            <person name="Berka R.M."/>
            <person name="Martinez A.T."/>
            <person name="Covert S.F."/>
            <person name="Blanchette R.A."/>
            <person name="Cullen D."/>
        </authorList>
    </citation>
    <scope>NUCLEOTIDE SEQUENCE [LARGE SCALE GENOMIC DNA]</scope>
    <source>
        <strain evidence="2 3">11061_1 CR5-6</strain>
    </source>
</reference>
<dbReference type="Proteomes" id="UP000053257">
    <property type="component" value="Unassembled WGS sequence"/>
</dbReference>
<gene>
    <name evidence="2" type="ORF">PHLGIDRAFT_121444</name>
</gene>
<dbReference type="AlphaFoldDB" id="A0A0C3S244"/>
<feature type="region of interest" description="Disordered" evidence="1">
    <location>
        <begin position="1"/>
        <end position="29"/>
    </location>
</feature>
<evidence type="ECO:0000313" key="2">
    <source>
        <dbReference type="EMBL" id="KIP03602.1"/>
    </source>
</evidence>
<dbReference type="EMBL" id="KN840608">
    <property type="protein sequence ID" value="KIP03602.1"/>
    <property type="molecule type" value="Genomic_DNA"/>
</dbReference>
<evidence type="ECO:0000313" key="3">
    <source>
        <dbReference type="Proteomes" id="UP000053257"/>
    </source>
</evidence>